<dbReference type="InterPro" id="IPR002347">
    <property type="entry name" value="SDR_fam"/>
</dbReference>
<dbReference type="GO" id="GO:0019748">
    <property type="term" value="P:secondary metabolic process"/>
    <property type="evidence" value="ECO:0007669"/>
    <property type="project" value="TreeGrafter"/>
</dbReference>
<dbReference type="PANTHER" id="PTHR43544">
    <property type="entry name" value="SHORT-CHAIN DEHYDROGENASE/REDUCTASE"/>
    <property type="match status" value="1"/>
</dbReference>
<evidence type="ECO:0000313" key="5">
    <source>
        <dbReference type="Proteomes" id="UP000076532"/>
    </source>
</evidence>
<evidence type="ECO:0000313" key="4">
    <source>
        <dbReference type="EMBL" id="KZP13911.1"/>
    </source>
</evidence>
<organism evidence="4 5">
    <name type="scientific">Athelia psychrophila</name>
    <dbReference type="NCBI Taxonomy" id="1759441"/>
    <lineage>
        <taxon>Eukaryota</taxon>
        <taxon>Fungi</taxon>
        <taxon>Dikarya</taxon>
        <taxon>Basidiomycota</taxon>
        <taxon>Agaricomycotina</taxon>
        <taxon>Agaricomycetes</taxon>
        <taxon>Agaricomycetidae</taxon>
        <taxon>Atheliales</taxon>
        <taxon>Atheliaceae</taxon>
        <taxon>Athelia</taxon>
    </lineage>
</organism>
<proteinExistence type="inferred from homology"/>
<dbReference type="STRING" id="436010.A0A166CQU8"/>
<keyword evidence="5" id="KW-1185">Reference proteome</keyword>
<dbReference type="EMBL" id="KV417625">
    <property type="protein sequence ID" value="KZP13911.1"/>
    <property type="molecule type" value="Genomic_DNA"/>
</dbReference>
<evidence type="ECO:0000256" key="2">
    <source>
        <dbReference type="ARBA" id="ARBA00022857"/>
    </source>
</evidence>
<dbReference type="GO" id="GO:0016491">
    <property type="term" value="F:oxidoreductase activity"/>
    <property type="evidence" value="ECO:0007669"/>
    <property type="project" value="TreeGrafter"/>
</dbReference>
<evidence type="ECO:0000256" key="3">
    <source>
        <dbReference type="RuleBase" id="RU000363"/>
    </source>
</evidence>
<dbReference type="InterPro" id="IPR020904">
    <property type="entry name" value="Sc_DH/Rdtase_CS"/>
</dbReference>
<dbReference type="PRINTS" id="PR00080">
    <property type="entry name" value="SDRFAMILY"/>
</dbReference>
<gene>
    <name evidence="4" type="ORF">FIBSPDRAFT_936032</name>
</gene>
<dbReference type="PRINTS" id="PR00081">
    <property type="entry name" value="GDHRDH"/>
</dbReference>
<reference evidence="4 5" key="1">
    <citation type="journal article" date="2016" name="Mol. Biol. Evol.">
        <title>Comparative Genomics of Early-Diverging Mushroom-Forming Fungi Provides Insights into the Origins of Lignocellulose Decay Capabilities.</title>
        <authorList>
            <person name="Nagy L.G."/>
            <person name="Riley R."/>
            <person name="Tritt A."/>
            <person name="Adam C."/>
            <person name="Daum C."/>
            <person name="Floudas D."/>
            <person name="Sun H."/>
            <person name="Yadav J.S."/>
            <person name="Pangilinan J."/>
            <person name="Larsson K.H."/>
            <person name="Matsuura K."/>
            <person name="Barry K."/>
            <person name="Labutti K."/>
            <person name="Kuo R."/>
            <person name="Ohm R.A."/>
            <person name="Bhattacharya S.S."/>
            <person name="Shirouzu T."/>
            <person name="Yoshinaga Y."/>
            <person name="Martin F.M."/>
            <person name="Grigoriev I.V."/>
            <person name="Hibbett D.S."/>
        </authorList>
    </citation>
    <scope>NUCLEOTIDE SEQUENCE [LARGE SCALE GENOMIC DNA]</scope>
    <source>
        <strain evidence="4 5">CBS 109695</strain>
    </source>
</reference>
<dbReference type="AlphaFoldDB" id="A0A166CQU8"/>
<sequence>MSTPPTTILITGANQGLGFETARQLSKQPNVHLFLAGRDPTKIQEAQTKITTEEGCQAFIDTVIIDVTDDASIKAAVEEVQSKLRGAALDVLVNNSGVAMDREIADKGLRRVFEGTYAVNVFGAAVVADSFLPLLKQSKSEGGGRIVNLSSGLGSIATMADPNGQYKGYYFYAYNSSKSALNSITVTLAMKNPELHVVCIDPGHNATNLNHYSGSMDPKDGVKVIVAHALKKVGKSTGYYSNDGEIPW</sequence>
<dbReference type="OrthoDB" id="3192213at2759"/>
<dbReference type="InterPro" id="IPR051468">
    <property type="entry name" value="Fungal_SecMetab_SDRs"/>
</dbReference>
<dbReference type="InterPro" id="IPR036291">
    <property type="entry name" value="NAD(P)-bd_dom_sf"/>
</dbReference>
<dbReference type="PROSITE" id="PS00061">
    <property type="entry name" value="ADH_SHORT"/>
    <property type="match status" value="1"/>
</dbReference>
<dbReference type="PANTHER" id="PTHR43544:SF32">
    <property type="entry name" value="CHAIN DEHYDROGENASE, PUTATIVE (AFU_ORTHOLOGUE AFUA_5G01530)-RELATED"/>
    <property type="match status" value="1"/>
</dbReference>
<dbReference type="GO" id="GO:0005737">
    <property type="term" value="C:cytoplasm"/>
    <property type="evidence" value="ECO:0007669"/>
    <property type="project" value="TreeGrafter"/>
</dbReference>
<accession>A0A166CQU8</accession>
<dbReference type="Gene3D" id="3.40.50.720">
    <property type="entry name" value="NAD(P)-binding Rossmann-like Domain"/>
    <property type="match status" value="1"/>
</dbReference>
<protein>
    <submittedName>
        <fullName evidence="4">NAD(P)-binding protein</fullName>
    </submittedName>
</protein>
<evidence type="ECO:0000256" key="1">
    <source>
        <dbReference type="ARBA" id="ARBA00006484"/>
    </source>
</evidence>
<keyword evidence="2" id="KW-0521">NADP</keyword>
<dbReference type="SUPFAM" id="SSF51735">
    <property type="entry name" value="NAD(P)-binding Rossmann-fold domains"/>
    <property type="match status" value="1"/>
</dbReference>
<dbReference type="Pfam" id="PF00106">
    <property type="entry name" value="adh_short"/>
    <property type="match status" value="1"/>
</dbReference>
<comment type="similarity">
    <text evidence="1 3">Belongs to the short-chain dehydrogenases/reductases (SDR) family.</text>
</comment>
<name>A0A166CQU8_9AGAM</name>
<dbReference type="Proteomes" id="UP000076532">
    <property type="component" value="Unassembled WGS sequence"/>
</dbReference>